<accession>A0A1M5YNB8</accession>
<proteinExistence type="predicted"/>
<dbReference type="AlphaFoldDB" id="A0A1M5YNB8"/>
<evidence type="ECO:0000313" key="2">
    <source>
        <dbReference type="Proteomes" id="UP000184526"/>
    </source>
</evidence>
<evidence type="ECO:0000313" key="1">
    <source>
        <dbReference type="EMBL" id="SHI13324.1"/>
    </source>
</evidence>
<sequence length="53" mass="6311">MVMPYNCSKCPENKKGCNWNIEQCMCKRCPRNLAECLIVKYCRETESPIYMEE</sequence>
<reference evidence="1 2" key="1">
    <citation type="submission" date="2016-11" db="EMBL/GenBank/DDBJ databases">
        <authorList>
            <person name="Jaros S."/>
            <person name="Januszkiewicz K."/>
            <person name="Wedrychowicz H."/>
        </authorList>
    </citation>
    <scope>NUCLEOTIDE SEQUENCE [LARGE SCALE GENOMIC DNA]</scope>
    <source>
        <strain evidence="1 2">DSM 3089</strain>
    </source>
</reference>
<gene>
    <name evidence="1" type="ORF">SAMN02745196_03101</name>
</gene>
<dbReference type="EMBL" id="FQXP01000021">
    <property type="protein sequence ID" value="SHI13324.1"/>
    <property type="molecule type" value="Genomic_DNA"/>
</dbReference>
<name>A0A1M5YNB8_9CLOT</name>
<protein>
    <submittedName>
        <fullName evidence="1">Uncharacterized protein</fullName>
    </submittedName>
</protein>
<keyword evidence="2" id="KW-1185">Reference proteome</keyword>
<dbReference type="Proteomes" id="UP000184526">
    <property type="component" value="Unassembled WGS sequence"/>
</dbReference>
<organism evidence="1 2">
    <name type="scientific">Clostridium collagenovorans DSM 3089</name>
    <dbReference type="NCBI Taxonomy" id="1121306"/>
    <lineage>
        <taxon>Bacteria</taxon>
        <taxon>Bacillati</taxon>
        <taxon>Bacillota</taxon>
        <taxon>Clostridia</taxon>
        <taxon>Eubacteriales</taxon>
        <taxon>Clostridiaceae</taxon>
        <taxon>Clostridium</taxon>
    </lineage>
</organism>
<dbReference type="RefSeq" id="WP_178138999.1">
    <property type="nucleotide sequence ID" value="NZ_FQXP01000021.1"/>
</dbReference>